<name>A0A9Q3IK09_9BASI</name>
<comment type="caution">
    <text evidence="2">The sequence shown here is derived from an EMBL/GenBank/DDBJ whole genome shotgun (WGS) entry which is preliminary data.</text>
</comment>
<dbReference type="GO" id="GO:0043022">
    <property type="term" value="F:ribosome binding"/>
    <property type="evidence" value="ECO:0007669"/>
    <property type="project" value="TreeGrafter"/>
</dbReference>
<sequence length="299" mass="34063">MKQTKLETKSSLNKNFEESADQDIYFHPPKGNVFFSSAIDNWLFSIPKFASIWSKNLGIKEDKLNCCLWGYFFSDPKSEMIIYGYCISPFLLIPKTEKIITSLELEIKPQDLKSKYSSNLLIEICPEWLPISTTKFRAIFAKVSDPIISKSTRLPKMLYPDSLDSSKAIPHNDLERDLYAGRADESSHVVAYVAKMFAIPTNEFSQSQSSNSNLDDQDSKCKDDEDDILLAKLQRSIKQQNFNHSIPKPTQNSLISNCDQHSDLDQNSEECNNPSDDEIDIPEDFYFGINSLNQSSSIH</sequence>
<dbReference type="GO" id="GO:0005829">
    <property type="term" value="C:cytosol"/>
    <property type="evidence" value="ECO:0007669"/>
    <property type="project" value="TreeGrafter"/>
</dbReference>
<feature type="compositionally biased region" description="Polar residues" evidence="1">
    <location>
        <begin position="240"/>
        <end position="259"/>
    </location>
</feature>
<gene>
    <name evidence="2" type="ORF">O181_081570</name>
</gene>
<accession>A0A9Q3IK09</accession>
<dbReference type="GO" id="GO:1990904">
    <property type="term" value="C:ribonucleoprotein complex"/>
    <property type="evidence" value="ECO:0007669"/>
    <property type="project" value="TreeGrafter"/>
</dbReference>
<reference evidence="2" key="1">
    <citation type="submission" date="2021-03" db="EMBL/GenBank/DDBJ databases">
        <title>Draft genome sequence of rust myrtle Austropuccinia psidii MF-1, a brazilian biotype.</title>
        <authorList>
            <person name="Quecine M.C."/>
            <person name="Pachon D.M.R."/>
            <person name="Bonatelli M.L."/>
            <person name="Correr F.H."/>
            <person name="Franceschini L.M."/>
            <person name="Leite T.F."/>
            <person name="Margarido G.R.A."/>
            <person name="Almeida C.A."/>
            <person name="Ferrarezi J.A."/>
            <person name="Labate C.A."/>
        </authorList>
    </citation>
    <scope>NUCLEOTIDE SEQUENCE</scope>
    <source>
        <strain evidence="2">MF-1</strain>
    </source>
</reference>
<evidence type="ECO:0000256" key="1">
    <source>
        <dbReference type="SAM" id="MobiDB-lite"/>
    </source>
</evidence>
<evidence type="ECO:0000313" key="3">
    <source>
        <dbReference type="Proteomes" id="UP000765509"/>
    </source>
</evidence>
<protein>
    <submittedName>
        <fullName evidence="2">Uncharacterized protein</fullName>
    </submittedName>
</protein>
<dbReference type="Gene3D" id="3.40.50.300">
    <property type="entry name" value="P-loop containing nucleotide triphosphate hydrolases"/>
    <property type="match status" value="1"/>
</dbReference>
<dbReference type="SUPFAM" id="SSF52540">
    <property type="entry name" value="P-loop containing nucleoside triphosphate hydrolases"/>
    <property type="match status" value="1"/>
</dbReference>
<proteinExistence type="predicted"/>
<dbReference type="GO" id="GO:0042256">
    <property type="term" value="P:cytosolic ribosome assembly"/>
    <property type="evidence" value="ECO:0007669"/>
    <property type="project" value="TreeGrafter"/>
</dbReference>
<keyword evidence="3" id="KW-1185">Reference proteome</keyword>
<dbReference type="Proteomes" id="UP000765509">
    <property type="component" value="Unassembled WGS sequence"/>
</dbReference>
<dbReference type="EMBL" id="AVOT02046539">
    <property type="protein sequence ID" value="MBW0541855.1"/>
    <property type="molecule type" value="Genomic_DNA"/>
</dbReference>
<dbReference type="PANTHER" id="PTHR42908:SF3">
    <property type="entry name" value="ELONGATION FACTOR-LIKE GTPASE 1"/>
    <property type="match status" value="1"/>
</dbReference>
<dbReference type="InterPro" id="IPR027417">
    <property type="entry name" value="P-loop_NTPase"/>
</dbReference>
<dbReference type="AlphaFoldDB" id="A0A9Q3IK09"/>
<feature type="region of interest" description="Disordered" evidence="1">
    <location>
        <begin position="240"/>
        <end position="279"/>
    </location>
</feature>
<dbReference type="PANTHER" id="PTHR42908">
    <property type="entry name" value="TRANSLATION ELONGATION FACTOR-RELATED"/>
    <property type="match status" value="1"/>
</dbReference>
<dbReference type="OrthoDB" id="364892at2759"/>
<organism evidence="2 3">
    <name type="scientific">Austropuccinia psidii MF-1</name>
    <dbReference type="NCBI Taxonomy" id="1389203"/>
    <lineage>
        <taxon>Eukaryota</taxon>
        <taxon>Fungi</taxon>
        <taxon>Dikarya</taxon>
        <taxon>Basidiomycota</taxon>
        <taxon>Pucciniomycotina</taxon>
        <taxon>Pucciniomycetes</taxon>
        <taxon>Pucciniales</taxon>
        <taxon>Sphaerophragmiaceae</taxon>
        <taxon>Austropuccinia</taxon>
    </lineage>
</organism>
<evidence type="ECO:0000313" key="2">
    <source>
        <dbReference type="EMBL" id="MBW0541855.1"/>
    </source>
</evidence>
<dbReference type="GO" id="GO:0003924">
    <property type="term" value="F:GTPase activity"/>
    <property type="evidence" value="ECO:0007669"/>
    <property type="project" value="TreeGrafter"/>
</dbReference>